<sequence length="194" mass="22549">MTARDNPFATDRAERLLRFRSEWIGSSMSELTSRWEKLHRRAAITGRHGAGKSTLLDSWATHLGVQNQPVTRLFLNRDTRTLTPDQWHAIEDCHGKTILLDGEGHLSWKERRKVHQLSQNAAGLLVTRHKKGSLPILCHLNPDIEILHRCVRKLAPEEYPSLAPNFPRWWKQHRGNIRDILLECYDSITRCHMQ</sequence>
<dbReference type="SUPFAM" id="SSF52540">
    <property type="entry name" value="P-loop containing nucleoside triphosphate hydrolases"/>
    <property type="match status" value="1"/>
</dbReference>
<evidence type="ECO:0000313" key="1">
    <source>
        <dbReference type="EMBL" id="BDS06825.1"/>
    </source>
</evidence>
<organism evidence="1">
    <name type="scientific">Oceaniferula spumae</name>
    <dbReference type="NCBI Taxonomy" id="2979115"/>
    <lineage>
        <taxon>Bacteria</taxon>
        <taxon>Pseudomonadati</taxon>
        <taxon>Verrucomicrobiota</taxon>
        <taxon>Verrucomicrobiia</taxon>
        <taxon>Verrucomicrobiales</taxon>
        <taxon>Verrucomicrobiaceae</taxon>
        <taxon>Oceaniferula</taxon>
    </lineage>
</organism>
<dbReference type="KEGG" id="osu:NT6N_18650"/>
<gene>
    <name evidence="1" type="ORF">NT6N_18650</name>
</gene>
<reference evidence="1" key="1">
    <citation type="submission" date="2024-07" db="EMBL/GenBank/DDBJ databases">
        <title>Complete genome sequence of Verrucomicrobiaceae bacterium NT6N.</title>
        <authorList>
            <person name="Huang C."/>
            <person name="Takami H."/>
            <person name="Hamasaki K."/>
        </authorList>
    </citation>
    <scope>NUCLEOTIDE SEQUENCE</scope>
    <source>
        <strain evidence="1">NT6N</strain>
    </source>
</reference>
<proteinExistence type="predicted"/>
<dbReference type="EMBL" id="AP026866">
    <property type="protein sequence ID" value="BDS06825.1"/>
    <property type="molecule type" value="Genomic_DNA"/>
</dbReference>
<dbReference type="AlphaFoldDB" id="A0AAT9FLH6"/>
<accession>A0AAT9FLH6</accession>
<protein>
    <recommendedName>
        <fullName evidence="2">ATP-binding protein</fullName>
    </recommendedName>
</protein>
<evidence type="ECO:0008006" key="2">
    <source>
        <dbReference type="Google" id="ProtNLM"/>
    </source>
</evidence>
<name>A0AAT9FLH6_9BACT</name>
<dbReference type="InterPro" id="IPR027417">
    <property type="entry name" value="P-loop_NTPase"/>
</dbReference>